<comment type="caution">
    <text evidence="2">The sequence shown here is derived from an EMBL/GenBank/DDBJ whole genome shotgun (WGS) entry which is preliminary data.</text>
</comment>
<sequence>MSIASDQKQYEGRKSWEDNVAYLSVSLNPDNGETLRAFEVTRRSQRNVPPEKEGLPQAVITVRTVYDRGTGFSVGRDGVKTCFMFWRVSGSGQETPSHILGRGQPGLRQASRMTAGGG</sequence>
<name>A0A146F987_ASPKA</name>
<protein>
    <submittedName>
        <fullName evidence="2">Polyketide synthase</fullName>
    </submittedName>
</protein>
<evidence type="ECO:0000313" key="3">
    <source>
        <dbReference type="Proteomes" id="UP000075230"/>
    </source>
</evidence>
<feature type="region of interest" description="Disordered" evidence="1">
    <location>
        <begin position="92"/>
        <end position="118"/>
    </location>
</feature>
<gene>
    <name evidence="2" type="ORF">RIB2604_01501520</name>
</gene>
<reference evidence="3" key="2">
    <citation type="submission" date="2016-02" db="EMBL/GenBank/DDBJ databases">
        <title>Genome sequencing of Aspergillus luchuensis NBRC 4314.</title>
        <authorList>
            <person name="Yamada O."/>
        </authorList>
    </citation>
    <scope>NUCLEOTIDE SEQUENCE [LARGE SCALE GENOMIC DNA]</scope>
    <source>
        <strain evidence="3">RIB 2604</strain>
    </source>
</reference>
<accession>A0A146F987</accession>
<evidence type="ECO:0000256" key="1">
    <source>
        <dbReference type="SAM" id="MobiDB-lite"/>
    </source>
</evidence>
<dbReference type="AlphaFoldDB" id="A0A146F987"/>
<organism evidence="2 3">
    <name type="scientific">Aspergillus kawachii</name>
    <name type="common">White koji mold</name>
    <name type="synonym">Aspergillus awamori var. kawachi</name>
    <dbReference type="NCBI Taxonomy" id="1069201"/>
    <lineage>
        <taxon>Eukaryota</taxon>
        <taxon>Fungi</taxon>
        <taxon>Dikarya</taxon>
        <taxon>Ascomycota</taxon>
        <taxon>Pezizomycotina</taxon>
        <taxon>Eurotiomycetes</taxon>
        <taxon>Eurotiomycetidae</taxon>
        <taxon>Eurotiales</taxon>
        <taxon>Aspergillaceae</taxon>
        <taxon>Aspergillus</taxon>
        <taxon>Aspergillus subgen. Circumdati</taxon>
    </lineage>
</organism>
<reference evidence="2 3" key="1">
    <citation type="journal article" date="2016" name="DNA Res.">
        <title>Genome sequence of Aspergillus luchuensis NBRC 4314.</title>
        <authorList>
            <person name="Yamada O."/>
            <person name="Machida M."/>
            <person name="Hosoyama A."/>
            <person name="Goto M."/>
            <person name="Takahashi T."/>
            <person name="Futagami T."/>
            <person name="Yamagata Y."/>
            <person name="Takeuchi M."/>
            <person name="Kobayashi T."/>
            <person name="Koike H."/>
            <person name="Abe K."/>
            <person name="Asai K."/>
            <person name="Arita M."/>
            <person name="Fujita N."/>
            <person name="Fukuda K."/>
            <person name="Higa K."/>
            <person name="Horikawa H."/>
            <person name="Ishikawa T."/>
            <person name="Jinno K."/>
            <person name="Kato Y."/>
            <person name="Kirimura K."/>
            <person name="Mizutani O."/>
            <person name="Nakasone K."/>
            <person name="Sano M."/>
            <person name="Shiraishi Y."/>
            <person name="Tsukahara M."/>
            <person name="Gomi K."/>
        </authorList>
    </citation>
    <scope>NUCLEOTIDE SEQUENCE [LARGE SCALE GENOMIC DNA]</scope>
    <source>
        <strain evidence="2 3">RIB 2604</strain>
    </source>
</reference>
<dbReference type="EMBL" id="BCWF01000015">
    <property type="protein sequence ID" value="GAT22121.1"/>
    <property type="molecule type" value="Genomic_DNA"/>
</dbReference>
<proteinExistence type="predicted"/>
<evidence type="ECO:0000313" key="2">
    <source>
        <dbReference type="EMBL" id="GAT22121.1"/>
    </source>
</evidence>
<dbReference type="Proteomes" id="UP000075230">
    <property type="component" value="Unassembled WGS sequence"/>
</dbReference>